<dbReference type="RefSeq" id="WP_208503716.1">
    <property type="nucleotide sequence ID" value="NZ_JAGFOA010000004.1"/>
</dbReference>
<reference evidence="1" key="1">
    <citation type="submission" date="2021-03" db="EMBL/GenBank/DDBJ databases">
        <title>Microbacterium sp. nov., a novel actinobacterium isolated from cow dung.</title>
        <authorList>
            <person name="Zhang L."/>
        </authorList>
    </citation>
    <scope>NUCLEOTIDE SEQUENCE</scope>
    <source>
        <strain evidence="1">NEAU-LLB</strain>
    </source>
</reference>
<name>A0A939QR73_9MICO</name>
<dbReference type="Gene3D" id="3.40.50.300">
    <property type="entry name" value="P-loop containing nucleotide triphosphate hydrolases"/>
    <property type="match status" value="1"/>
</dbReference>
<organism evidence="1 2">
    <name type="scientific">Microbacterium stercoris</name>
    <dbReference type="NCBI Taxonomy" id="2820289"/>
    <lineage>
        <taxon>Bacteria</taxon>
        <taxon>Bacillati</taxon>
        <taxon>Actinomycetota</taxon>
        <taxon>Actinomycetes</taxon>
        <taxon>Micrococcales</taxon>
        <taxon>Microbacteriaceae</taxon>
        <taxon>Microbacterium</taxon>
    </lineage>
</organism>
<sequence length="196" mass="21663">MPSRSSAPEALTTALDGAFAEISDAAARLEGAAPVVVIDGRSGSGKTTLARRLVAEWPRSGEEPQLVALDSFYPGWDGLAEATRLTREWLLIPHRARIEGRWRRFDWRALAFDEAHVVDPERALIVEGAGALTPSAAALADLTVWIDAPEESRRRRALERDGDTYAPHWERWAAQEVAHIDEHDPRAVADLVFELP</sequence>
<dbReference type="InterPro" id="IPR027417">
    <property type="entry name" value="P-loop_NTPase"/>
</dbReference>
<comment type="caution">
    <text evidence="1">The sequence shown here is derived from an EMBL/GenBank/DDBJ whole genome shotgun (WGS) entry which is preliminary data.</text>
</comment>
<dbReference type="Proteomes" id="UP000680132">
    <property type="component" value="Unassembled WGS sequence"/>
</dbReference>
<evidence type="ECO:0000313" key="2">
    <source>
        <dbReference type="Proteomes" id="UP000680132"/>
    </source>
</evidence>
<accession>A0A939QR73</accession>
<proteinExistence type="predicted"/>
<dbReference type="NCBIfam" id="NF005115">
    <property type="entry name" value="PRK06547.1"/>
    <property type="match status" value="1"/>
</dbReference>
<dbReference type="SUPFAM" id="SSF52540">
    <property type="entry name" value="P-loop containing nucleoside triphosphate hydrolases"/>
    <property type="match status" value="1"/>
</dbReference>
<protein>
    <submittedName>
        <fullName evidence="1">Uncharacterized protein</fullName>
    </submittedName>
</protein>
<dbReference type="AlphaFoldDB" id="A0A939QR73"/>
<evidence type="ECO:0000313" key="1">
    <source>
        <dbReference type="EMBL" id="MBO3664026.1"/>
    </source>
</evidence>
<gene>
    <name evidence="1" type="ORF">J5V96_10935</name>
</gene>
<keyword evidence="2" id="KW-1185">Reference proteome</keyword>
<dbReference type="EMBL" id="JAGFOA010000004">
    <property type="protein sequence ID" value="MBO3664026.1"/>
    <property type="molecule type" value="Genomic_DNA"/>
</dbReference>